<feature type="region of interest" description="Disordered" evidence="1">
    <location>
        <begin position="122"/>
        <end position="207"/>
    </location>
</feature>
<comment type="caution">
    <text evidence="2">The sequence shown here is derived from an EMBL/GenBank/DDBJ whole genome shotgun (WGS) entry which is preliminary data.</text>
</comment>
<feature type="compositionally biased region" description="Basic and acidic residues" evidence="1">
    <location>
        <begin position="136"/>
        <end position="157"/>
    </location>
</feature>
<dbReference type="Proteomes" id="UP000225706">
    <property type="component" value="Unassembled WGS sequence"/>
</dbReference>
<dbReference type="AlphaFoldDB" id="A0A2B4RE22"/>
<feature type="region of interest" description="Disordered" evidence="1">
    <location>
        <begin position="416"/>
        <end position="445"/>
    </location>
</feature>
<name>A0A2B4RE22_STYPI</name>
<feature type="region of interest" description="Disordered" evidence="1">
    <location>
        <begin position="30"/>
        <end position="90"/>
    </location>
</feature>
<organism evidence="2 3">
    <name type="scientific">Stylophora pistillata</name>
    <name type="common">Smooth cauliflower coral</name>
    <dbReference type="NCBI Taxonomy" id="50429"/>
    <lineage>
        <taxon>Eukaryota</taxon>
        <taxon>Metazoa</taxon>
        <taxon>Cnidaria</taxon>
        <taxon>Anthozoa</taxon>
        <taxon>Hexacorallia</taxon>
        <taxon>Scleractinia</taxon>
        <taxon>Astrocoeniina</taxon>
        <taxon>Pocilloporidae</taxon>
        <taxon>Stylophora</taxon>
    </lineage>
</organism>
<sequence>MWLARSSINDICSTTDMFLKVNTLEHKRFSQMSNEGSHSEGGRGDKYRGDSQDQDDSYDAYQGDTDEKESGEEKVEDEGPQHLQNKHRMKAGGTAYTLRLKAAKRYIGTEEELLSMVHPEPPIAEVSLPHPASKRSTLEDDASHVEQSKAEMPRAQDLESDIAESVAPPTPKRPGSGSSNLPMSQVETTACPASEEAPTSDVSSDRDKVYPTKTDYFNEEHASTKRHIWFADFNYLFTLAAGFHQDKNCLQDVCQVRTMLEDIDPSGEDIVILAEDEGNKVWLDWTTSGRKSHQERSMCLMKTDAVLRKATNSDLKIQKVIDRVQDLVESQPSLDPFKLPIEEPLARKANIEEEIKRNKPAECVASINQLSKAIGNAHRDIFVLFLLTSDIVIDLNKEAEEEEQSKEQEAEMIVAESLGLAGEDCTEQNISDEDSGLDSVSEDEF</sequence>
<dbReference type="EMBL" id="LSMT01000740">
    <property type="protein sequence ID" value="PFX14730.1"/>
    <property type="molecule type" value="Genomic_DNA"/>
</dbReference>
<feature type="compositionally biased region" description="Polar residues" evidence="1">
    <location>
        <begin position="176"/>
        <end position="188"/>
    </location>
</feature>
<evidence type="ECO:0000256" key="1">
    <source>
        <dbReference type="SAM" id="MobiDB-lite"/>
    </source>
</evidence>
<reference evidence="3" key="1">
    <citation type="journal article" date="2017" name="bioRxiv">
        <title>Comparative analysis of the genomes of Stylophora pistillata and Acropora digitifera provides evidence for extensive differences between species of corals.</title>
        <authorList>
            <person name="Voolstra C.R."/>
            <person name="Li Y."/>
            <person name="Liew Y.J."/>
            <person name="Baumgarten S."/>
            <person name="Zoccola D."/>
            <person name="Flot J.-F."/>
            <person name="Tambutte S."/>
            <person name="Allemand D."/>
            <person name="Aranda M."/>
        </authorList>
    </citation>
    <scope>NUCLEOTIDE SEQUENCE [LARGE SCALE GENOMIC DNA]</scope>
</reference>
<evidence type="ECO:0000313" key="3">
    <source>
        <dbReference type="Proteomes" id="UP000225706"/>
    </source>
</evidence>
<feature type="compositionally biased region" description="Basic and acidic residues" evidence="1">
    <location>
        <begin position="37"/>
        <end position="51"/>
    </location>
</feature>
<feature type="compositionally biased region" description="Acidic residues" evidence="1">
    <location>
        <begin position="52"/>
        <end position="70"/>
    </location>
</feature>
<proteinExistence type="predicted"/>
<protein>
    <submittedName>
        <fullName evidence="2">Uncharacterized protein</fullName>
    </submittedName>
</protein>
<feature type="compositionally biased region" description="Basic and acidic residues" evidence="1">
    <location>
        <begin position="71"/>
        <end position="80"/>
    </location>
</feature>
<accession>A0A2B4RE22</accession>
<keyword evidence="3" id="KW-1185">Reference proteome</keyword>
<gene>
    <name evidence="2" type="ORF">AWC38_SpisGene21092</name>
</gene>
<feature type="compositionally biased region" description="Acidic residues" evidence="1">
    <location>
        <begin position="424"/>
        <end position="445"/>
    </location>
</feature>
<evidence type="ECO:0000313" key="2">
    <source>
        <dbReference type="EMBL" id="PFX14730.1"/>
    </source>
</evidence>